<evidence type="ECO:0000313" key="1">
    <source>
        <dbReference type="EMBL" id="KAJ8873192.1"/>
    </source>
</evidence>
<reference evidence="1 2" key="1">
    <citation type="submission" date="2023-02" db="EMBL/GenBank/DDBJ databases">
        <title>LHISI_Scaffold_Assembly.</title>
        <authorList>
            <person name="Stuart O.P."/>
            <person name="Cleave R."/>
            <person name="Magrath M.J.L."/>
            <person name="Mikheyev A.S."/>
        </authorList>
    </citation>
    <scope>NUCLEOTIDE SEQUENCE [LARGE SCALE GENOMIC DNA]</scope>
    <source>
        <strain evidence="1">Daus_M_001</strain>
        <tissue evidence="1">Leg muscle</tissue>
    </source>
</reference>
<protein>
    <submittedName>
        <fullName evidence="1">Uncharacterized protein</fullName>
    </submittedName>
</protein>
<evidence type="ECO:0000313" key="2">
    <source>
        <dbReference type="Proteomes" id="UP001159363"/>
    </source>
</evidence>
<dbReference type="Proteomes" id="UP001159363">
    <property type="component" value="Chromosome 10"/>
</dbReference>
<name>A0ABQ9GMD8_9NEOP</name>
<keyword evidence="2" id="KW-1185">Reference proteome</keyword>
<proteinExistence type="predicted"/>
<organism evidence="1 2">
    <name type="scientific">Dryococelus australis</name>
    <dbReference type="NCBI Taxonomy" id="614101"/>
    <lineage>
        <taxon>Eukaryota</taxon>
        <taxon>Metazoa</taxon>
        <taxon>Ecdysozoa</taxon>
        <taxon>Arthropoda</taxon>
        <taxon>Hexapoda</taxon>
        <taxon>Insecta</taxon>
        <taxon>Pterygota</taxon>
        <taxon>Neoptera</taxon>
        <taxon>Polyneoptera</taxon>
        <taxon>Phasmatodea</taxon>
        <taxon>Verophasmatodea</taxon>
        <taxon>Anareolatae</taxon>
        <taxon>Phasmatidae</taxon>
        <taxon>Eurycanthinae</taxon>
        <taxon>Dryococelus</taxon>
    </lineage>
</organism>
<sequence>MESHCINCYSSEDMQCAICKERYDAAYIPGDAGEQQHLCLDCGSLEMREGAADPYHTVLPQNISSYRNGCDYKQTTTKIYYRLLKGNTASHNALKGHKLSHFFKDTRRRCNVFSSAEYSLDQNVSRFYQRYLHQELHPRHRTSMTEQAIPENFLSNVPAQSSQYADTLSGAQRKIDDYFYRPTSAAVELAMTHISQKDEITLWQWAVITNIPGKSSVVNFKGTAGQLLHDKLYSNRKSSSTEELFHIVKSAAEIRKEDIRSIYYDCTTYTALDHTHLSDCSMFPDTMYSVLETIISSHKSDSNSIIRKRLAIGQALISACRPRSFLSSMLIAIGVVSLSRIQVAIVLLSSVYVASIISIEVYCRTACQATTVNPLASHQGEPGSIPGRVTGFHMWELGRTMPLVGGFSRESPVSPTPSFRRHSTLTLITPIGSQYLAVKSSPNLFTHSVFTISPRRGMIFPTALSEV</sequence>
<accession>A0ABQ9GMD8</accession>
<dbReference type="EMBL" id="JARBHB010000011">
    <property type="protein sequence ID" value="KAJ8873192.1"/>
    <property type="molecule type" value="Genomic_DNA"/>
</dbReference>
<comment type="caution">
    <text evidence="1">The sequence shown here is derived from an EMBL/GenBank/DDBJ whole genome shotgun (WGS) entry which is preliminary data.</text>
</comment>
<gene>
    <name evidence="1" type="ORF">PR048_026825</name>
</gene>